<dbReference type="Proteomes" id="UP000657931">
    <property type="component" value="Unassembled WGS sequence"/>
</dbReference>
<proteinExistence type="inferred from homology"/>
<keyword evidence="9" id="KW-1185">Reference proteome</keyword>
<comment type="similarity">
    <text evidence="6">Belongs to the drug/metabolite transporter (DMT) superfamily. Small multidrug resistance (SMR) (TC 2.A.7.1) family.</text>
</comment>
<dbReference type="PANTHER" id="PTHR30561">
    <property type="entry name" value="SMR FAMILY PROTON-DEPENDENT DRUG EFFLUX TRANSPORTER SUGE"/>
    <property type="match status" value="1"/>
</dbReference>
<dbReference type="RefSeq" id="WP_191813626.1">
    <property type="nucleotide sequence ID" value="NZ_JACSQT010000004.1"/>
</dbReference>
<reference evidence="8 9" key="1">
    <citation type="submission" date="2020-08" db="EMBL/GenBank/DDBJ databases">
        <title>A Genomic Blueprint of the Chicken Gut Microbiome.</title>
        <authorList>
            <person name="Gilroy R."/>
            <person name="Ravi A."/>
            <person name="Getino M."/>
            <person name="Pursley I."/>
            <person name="Horton D.L."/>
            <person name="Alikhan N.-F."/>
            <person name="Baker D."/>
            <person name="Gharbi K."/>
            <person name="Hall N."/>
            <person name="Watson M."/>
            <person name="Adriaenssens E.M."/>
            <person name="Foster-Nyarko E."/>
            <person name="Jarju S."/>
            <person name="Secka A."/>
            <person name="Antonio M."/>
            <person name="Oren A."/>
            <person name="Chaudhuri R."/>
            <person name="La Ragione R.M."/>
            <person name="Hildebrand F."/>
            <person name="Pallen M.J."/>
        </authorList>
    </citation>
    <scope>NUCLEOTIDE SEQUENCE [LARGE SCALE GENOMIC DNA]</scope>
    <source>
        <strain evidence="8 9">Sa5YUA1</strain>
    </source>
</reference>
<sequence length="119" mass="13460">MRKMNQSWVYVILTCLFELVWVFGFNTAYLWWHWVLVVAVILLDFHCLSKACENLPTGTVYAIFAGVGTVGTSLMDVFLFNGEMGLAKIVFILFILVGVIGLKLADNQIEEHSREDQVA</sequence>
<evidence type="ECO:0000256" key="6">
    <source>
        <dbReference type="RuleBase" id="RU003942"/>
    </source>
</evidence>
<keyword evidence="3 6" id="KW-0812">Transmembrane</keyword>
<evidence type="ECO:0000256" key="5">
    <source>
        <dbReference type="ARBA" id="ARBA00023136"/>
    </source>
</evidence>
<protein>
    <submittedName>
        <fullName evidence="8">Multidrug efflux SMR transporter</fullName>
    </submittedName>
</protein>
<comment type="subcellular location">
    <subcellularLocation>
        <location evidence="1 6">Cell membrane</location>
        <topology evidence="1 6">Multi-pass membrane protein</topology>
    </subcellularLocation>
</comment>
<gene>
    <name evidence="8" type="ORF">H9655_10325</name>
</gene>
<evidence type="ECO:0000256" key="7">
    <source>
        <dbReference type="SAM" id="Phobius"/>
    </source>
</evidence>
<dbReference type="SUPFAM" id="SSF103481">
    <property type="entry name" value="Multidrug resistance efflux transporter EmrE"/>
    <property type="match status" value="1"/>
</dbReference>
<evidence type="ECO:0000313" key="8">
    <source>
        <dbReference type="EMBL" id="MBD7937419.1"/>
    </source>
</evidence>
<dbReference type="InterPro" id="IPR000390">
    <property type="entry name" value="Small_drug/metabolite_transptr"/>
</dbReference>
<organism evidence="8 9">
    <name type="scientific">Cytobacillus stercorigallinarum</name>
    <dbReference type="NCBI Taxonomy" id="2762240"/>
    <lineage>
        <taxon>Bacteria</taxon>
        <taxon>Bacillati</taxon>
        <taxon>Bacillota</taxon>
        <taxon>Bacilli</taxon>
        <taxon>Bacillales</taxon>
        <taxon>Bacillaceae</taxon>
        <taxon>Cytobacillus</taxon>
    </lineage>
</organism>
<dbReference type="InterPro" id="IPR037185">
    <property type="entry name" value="EmrE-like"/>
</dbReference>
<keyword evidence="4 7" id="KW-1133">Transmembrane helix</keyword>
<evidence type="ECO:0000256" key="3">
    <source>
        <dbReference type="ARBA" id="ARBA00022692"/>
    </source>
</evidence>
<dbReference type="Pfam" id="PF00893">
    <property type="entry name" value="Multi_Drug_Res"/>
    <property type="match status" value="1"/>
</dbReference>
<dbReference type="EMBL" id="JACSQT010000004">
    <property type="protein sequence ID" value="MBD7937419.1"/>
    <property type="molecule type" value="Genomic_DNA"/>
</dbReference>
<evidence type="ECO:0000256" key="1">
    <source>
        <dbReference type="ARBA" id="ARBA00004651"/>
    </source>
</evidence>
<feature type="transmembrane region" description="Helical" evidence="7">
    <location>
        <begin position="7"/>
        <end position="25"/>
    </location>
</feature>
<accession>A0ABR8QPF6</accession>
<keyword evidence="5 7" id="KW-0472">Membrane</keyword>
<evidence type="ECO:0000256" key="2">
    <source>
        <dbReference type="ARBA" id="ARBA00022475"/>
    </source>
</evidence>
<dbReference type="Gene3D" id="1.10.3730.20">
    <property type="match status" value="1"/>
</dbReference>
<dbReference type="InterPro" id="IPR045324">
    <property type="entry name" value="Small_multidrug_res"/>
</dbReference>
<feature type="transmembrane region" description="Helical" evidence="7">
    <location>
        <begin position="60"/>
        <end position="80"/>
    </location>
</feature>
<name>A0ABR8QPF6_9BACI</name>
<comment type="caution">
    <text evidence="8">The sequence shown here is derived from an EMBL/GenBank/DDBJ whole genome shotgun (WGS) entry which is preliminary data.</text>
</comment>
<evidence type="ECO:0000313" key="9">
    <source>
        <dbReference type="Proteomes" id="UP000657931"/>
    </source>
</evidence>
<evidence type="ECO:0000256" key="4">
    <source>
        <dbReference type="ARBA" id="ARBA00022989"/>
    </source>
</evidence>
<keyword evidence="2" id="KW-1003">Cell membrane</keyword>
<feature type="transmembrane region" description="Helical" evidence="7">
    <location>
        <begin position="86"/>
        <end position="105"/>
    </location>
</feature>
<dbReference type="PANTHER" id="PTHR30561:SF7">
    <property type="entry name" value="GUANIDINIUM EFFLUX SYSTEM SUBUNIT GDNC-RELATED"/>
    <property type="match status" value="1"/>
</dbReference>
<feature type="transmembrane region" description="Helical" evidence="7">
    <location>
        <begin position="31"/>
        <end position="48"/>
    </location>
</feature>